<reference evidence="1 2" key="1">
    <citation type="journal article" date="2017" name="Elife">
        <title>Extensive horizontal gene transfer in cheese-associated bacteria.</title>
        <authorList>
            <person name="Bonham K.S."/>
            <person name="Wolfe B.E."/>
            <person name="Dutton R.J."/>
        </authorList>
    </citation>
    <scope>NUCLEOTIDE SEQUENCE [LARGE SCALE GENOMIC DNA]</scope>
    <source>
        <strain evidence="1 2">JB182</strain>
    </source>
</reference>
<keyword evidence="1" id="KW-0808">Transferase</keyword>
<dbReference type="GO" id="GO:0032259">
    <property type="term" value="P:methylation"/>
    <property type="evidence" value="ECO:0007669"/>
    <property type="project" value="UniProtKB-KW"/>
</dbReference>
<dbReference type="SUPFAM" id="SSF53335">
    <property type="entry name" value="S-adenosyl-L-methionine-dependent methyltransferases"/>
    <property type="match status" value="1"/>
</dbReference>
<dbReference type="Gene3D" id="3.40.50.150">
    <property type="entry name" value="Vaccinia Virus protein VP39"/>
    <property type="match status" value="1"/>
</dbReference>
<dbReference type="GO" id="GO:0008168">
    <property type="term" value="F:methyltransferase activity"/>
    <property type="evidence" value="ECO:0007669"/>
    <property type="project" value="UniProtKB-KW"/>
</dbReference>
<gene>
    <name evidence="1" type="ORF">CIK84_08110</name>
</gene>
<evidence type="ECO:0000313" key="2">
    <source>
        <dbReference type="Proteomes" id="UP000235739"/>
    </source>
</evidence>
<dbReference type="RefSeq" id="WP_102598020.1">
    <property type="nucleotide sequence ID" value="NZ_JBQDIL010000009.1"/>
</dbReference>
<sequence length="278" mass="30123">MSETPLITLNGSTWELAGALRGYLECFTAAVASYDGSTRHAAELEELLASYSQLVTDPANEADYEQLAATGTGTELIAQLRSESARCVAIIEKYRALRLLEGGGGAEGYFANIESCIAEEFGAVAPDASSMVLLVGSGSFPMTLLNLAARTGASARGIDIDPEALELGRKVVAQLGESLDIELLGERIEQLDFLAEITHIVFSSTVSVKYELLHQLHALTRGDVVVAMRFGDGLKSLFNYPLQPVDPDLWHCSAMIRQPEQVFDIALYTKTRTRMESN</sequence>
<dbReference type="EMBL" id="PNQX01000001">
    <property type="protein sequence ID" value="PMQ21496.1"/>
    <property type="molecule type" value="Genomic_DNA"/>
</dbReference>
<organism evidence="1 2">
    <name type="scientific">Glutamicibacter arilaitensis</name>
    <dbReference type="NCBI Taxonomy" id="256701"/>
    <lineage>
        <taxon>Bacteria</taxon>
        <taxon>Bacillati</taxon>
        <taxon>Actinomycetota</taxon>
        <taxon>Actinomycetes</taxon>
        <taxon>Micrococcales</taxon>
        <taxon>Micrococcaceae</taxon>
        <taxon>Glutamicibacter</taxon>
    </lineage>
</organism>
<comment type="caution">
    <text evidence="1">The sequence shown here is derived from an EMBL/GenBank/DDBJ whole genome shotgun (WGS) entry which is preliminary data.</text>
</comment>
<dbReference type="Proteomes" id="UP000235739">
    <property type="component" value="Unassembled WGS sequence"/>
</dbReference>
<keyword evidence="1" id="KW-0489">Methyltransferase</keyword>
<dbReference type="AlphaFoldDB" id="A0A2N7S5S9"/>
<protein>
    <submittedName>
        <fullName evidence="1">SAM-dependent methyltransferase</fullName>
    </submittedName>
</protein>
<accession>A0A2N7S5S9</accession>
<evidence type="ECO:0000313" key="1">
    <source>
        <dbReference type="EMBL" id="PMQ21496.1"/>
    </source>
</evidence>
<dbReference type="InterPro" id="IPR029063">
    <property type="entry name" value="SAM-dependent_MTases_sf"/>
</dbReference>
<name>A0A2N7S5S9_9MICC</name>
<proteinExistence type="predicted"/>